<dbReference type="KEGG" id="pfaa:MM59RIKEN_33150"/>
<gene>
    <name evidence="1" type="ORF">MM59RIKEN_33150</name>
</gene>
<organism evidence="1 2">
    <name type="scientific">Pusillibacter faecalis</name>
    <dbReference type="NCBI Taxonomy" id="2714358"/>
    <lineage>
        <taxon>Bacteria</taxon>
        <taxon>Bacillati</taxon>
        <taxon>Bacillota</taxon>
        <taxon>Clostridia</taxon>
        <taxon>Eubacteriales</taxon>
        <taxon>Oscillospiraceae</taxon>
        <taxon>Pusillibacter</taxon>
    </lineage>
</organism>
<reference evidence="1" key="1">
    <citation type="submission" date="2020-09" db="EMBL/GenBank/DDBJ databases">
        <title>New species isolated from human feces.</title>
        <authorList>
            <person name="Kitahara M."/>
            <person name="Shigeno Y."/>
            <person name="Shime M."/>
            <person name="Matsumoto Y."/>
            <person name="Nakamura S."/>
            <person name="Motooka D."/>
            <person name="Fukuoka S."/>
            <person name="Nishikawa H."/>
            <person name="Benno Y."/>
        </authorList>
    </citation>
    <scope>NUCLEOTIDE SEQUENCE</scope>
    <source>
        <strain evidence="1">MM59</strain>
        <plasmid evidence="1">pMM59_01</plasmid>
    </source>
</reference>
<geneLocation type="plasmid" evidence="1 2">
    <name>pMM59_01</name>
</geneLocation>
<accession>A0A830U919</accession>
<keyword evidence="1" id="KW-0614">Plasmid</keyword>
<keyword evidence="2" id="KW-1185">Reference proteome</keyword>
<evidence type="ECO:0000313" key="2">
    <source>
        <dbReference type="Proteomes" id="UP000679848"/>
    </source>
</evidence>
<dbReference type="EMBL" id="AP023421">
    <property type="protein sequence ID" value="BCK85996.1"/>
    <property type="molecule type" value="Genomic_DNA"/>
</dbReference>
<name>A0A830U919_9FIRM</name>
<dbReference type="AlphaFoldDB" id="A0A830U919"/>
<sequence length="42" mass="4951">MMTGWTLFLILIGVAFLTAQLFRIVDAIERPTRHCRRRTRSC</sequence>
<proteinExistence type="predicted"/>
<dbReference type="RefSeq" id="WP_256315625.1">
    <property type="nucleotide sequence ID" value="NZ_AP023421.1"/>
</dbReference>
<evidence type="ECO:0000313" key="1">
    <source>
        <dbReference type="EMBL" id="BCK85996.1"/>
    </source>
</evidence>
<protein>
    <submittedName>
        <fullName evidence="1">Uncharacterized protein</fullName>
    </submittedName>
</protein>
<dbReference type="Proteomes" id="UP000679848">
    <property type="component" value="Plasmid pMM59_01"/>
</dbReference>